<evidence type="ECO:0000256" key="1">
    <source>
        <dbReference type="ARBA" id="ARBA00022723"/>
    </source>
</evidence>
<feature type="domain" description="C2H2-type" evidence="6">
    <location>
        <begin position="246"/>
        <end position="275"/>
    </location>
</feature>
<feature type="region of interest" description="Disordered" evidence="5">
    <location>
        <begin position="414"/>
        <end position="456"/>
    </location>
</feature>
<accession>A0A836EVF5</accession>
<feature type="domain" description="C2H2-type" evidence="6">
    <location>
        <begin position="276"/>
        <end position="305"/>
    </location>
</feature>
<dbReference type="AlphaFoldDB" id="A0A836EVF5"/>
<dbReference type="GO" id="GO:0008270">
    <property type="term" value="F:zinc ion binding"/>
    <property type="evidence" value="ECO:0007669"/>
    <property type="project" value="UniProtKB-KW"/>
</dbReference>
<dbReference type="PROSITE" id="PS50157">
    <property type="entry name" value="ZINC_FINGER_C2H2_2"/>
    <property type="match status" value="3"/>
</dbReference>
<evidence type="ECO:0000259" key="6">
    <source>
        <dbReference type="PROSITE" id="PS50157"/>
    </source>
</evidence>
<dbReference type="FunFam" id="3.30.160.60:FF:000007">
    <property type="entry name" value="Basic krueppel-like factor 3"/>
    <property type="match status" value="1"/>
</dbReference>
<dbReference type="SMART" id="SM00355">
    <property type="entry name" value="ZnF_C2H2"/>
    <property type="match status" value="3"/>
</dbReference>
<feature type="compositionally biased region" description="Polar residues" evidence="5">
    <location>
        <begin position="434"/>
        <end position="446"/>
    </location>
</feature>
<dbReference type="InterPro" id="IPR036236">
    <property type="entry name" value="Znf_C2H2_sf"/>
</dbReference>
<evidence type="ECO:0000313" key="8">
    <source>
        <dbReference type="Proteomes" id="UP000667349"/>
    </source>
</evidence>
<dbReference type="GO" id="GO:0000981">
    <property type="term" value="F:DNA-binding transcription factor activity, RNA polymerase II-specific"/>
    <property type="evidence" value="ECO:0007669"/>
    <property type="project" value="TreeGrafter"/>
</dbReference>
<evidence type="ECO:0000313" key="7">
    <source>
        <dbReference type="EMBL" id="KAG5308708.1"/>
    </source>
</evidence>
<feature type="compositionally biased region" description="Polar residues" evidence="5">
    <location>
        <begin position="416"/>
        <end position="425"/>
    </location>
</feature>
<dbReference type="InterPro" id="IPR013087">
    <property type="entry name" value="Znf_C2H2_type"/>
</dbReference>
<evidence type="ECO:0000256" key="4">
    <source>
        <dbReference type="PROSITE-ProRule" id="PRU00042"/>
    </source>
</evidence>
<gene>
    <name evidence="7" type="primary">Sp4_2</name>
    <name evidence="7" type="ORF">G6Z75_0011153</name>
</gene>
<dbReference type="PROSITE" id="PS00028">
    <property type="entry name" value="ZINC_FINGER_C2H2_1"/>
    <property type="match status" value="2"/>
</dbReference>
<dbReference type="Gene3D" id="3.30.160.60">
    <property type="entry name" value="Classic Zinc Finger"/>
    <property type="match status" value="3"/>
</dbReference>
<name>A0A836EVF5_9HYME</name>
<feature type="compositionally biased region" description="Basic residues" evidence="5">
    <location>
        <begin position="447"/>
        <end position="456"/>
    </location>
</feature>
<dbReference type="EMBL" id="JAANHZ010000646">
    <property type="protein sequence ID" value="KAG5308708.1"/>
    <property type="molecule type" value="Genomic_DNA"/>
</dbReference>
<keyword evidence="3" id="KW-0862">Zinc</keyword>
<protein>
    <submittedName>
        <fullName evidence="7">SP4 factor</fullName>
    </submittedName>
</protein>
<dbReference type="PANTHER" id="PTHR23235">
    <property type="entry name" value="KRUEPPEL-LIKE TRANSCRIPTION FACTOR"/>
    <property type="match status" value="1"/>
</dbReference>
<feature type="non-terminal residue" evidence="7">
    <location>
        <position position="556"/>
    </location>
</feature>
<feature type="non-terminal residue" evidence="7">
    <location>
        <position position="1"/>
    </location>
</feature>
<sequence length="556" mass="63341">MASWNQEQEVNPWIQPIIYPQTFIETTSIPSSMPGTTRITNTLASQDVLTQYNINNVNRTKQEYNFYNQGYDCITPNNYHFQSNNNTTSIIFPNSTRQEGTKYGPSSYILPNTSIYQYQDAAYKENHECPMSHSNTYTAILTPEMMTNTSLTKQRCHRRQFATVDSINQYYCSSNPILSQELSEKATNSHQYILEHDFYNSMRSSEFQIPGFVHKPNKINRKKCECPNCIIKGDNAPLGNDGKKQHICYVLGCGKVYGKSSHLKAHIRTHNGERPYSCSWPSCCKRFTRSDELQRHYRTHTGEKKYPCLKCHKRFMRSDHLKKHGVRVIAFSTATMIFNLPLVDGGTVNGRGRRSAIKGAARHTTLLTPQPKSSGQCLANYENTASATVRTIYRNVRIDSRGHVAQRPLPFLLAASPSNPQTAPKSNLPPPPSTDESTPVTPNSIRRQCHSGKPRWLPRQHFESSRIVPMWDPPAAIYTGDLGNPIYLQFRCDKRRASLSPRNFLEEKKKKQNLGVDVFSCFSKMETYTVTGAANHEFTTNNATCLATMTYLIRVW</sequence>
<proteinExistence type="predicted"/>
<comment type="caution">
    <text evidence="7">The sequence shown here is derived from an EMBL/GenBank/DDBJ whole genome shotgun (WGS) entry which is preliminary data.</text>
</comment>
<dbReference type="SUPFAM" id="SSF57667">
    <property type="entry name" value="beta-beta-alpha zinc fingers"/>
    <property type="match status" value="2"/>
</dbReference>
<organism evidence="7 8">
    <name type="scientific">Acromyrmex insinuator</name>
    <dbReference type="NCBI Taxonomy" id="230686"/>
    <lineage>
        <taxon>Eukaryota</taxon>
        <taxon>Metazoa</taxon>
        <taxon>Ecdysozoa</taxon>
        <taxon>Arthropoda</taxon>
        <taxon>Hexapoda</taxon>
        <taxon>Insecta</taxon>
        <taxon>Pterygota</taxon>
        <taxon>Neoptera</taxon>
        <taxon>Endopterygota</taxon>
        <taxon>Hymenoptera</taxon>
        <taxon>Apocrita</taxon>
        <taxon>Aculeata</taxon>
        <taxon>Formicoidea</taxon>
        <taxon>Formicidae</taxon>
        <taxon>Myrmicinae</taxon>
        <taxon>Acromyrmex</taxon>
    </lineage>
</organism>
<reference evidence="7" key="1">
    <citation type="submission" date="2020-02" db="EMBL/GenBank/DDBJ databases">
        <title>Relaxed selection underlies rapid genomic changes in the transitions from sociality to social parasitism in ants.</title>
        <authorList>
            <person name="Bi X."/>
        </authorList>
    </citation>
    <scope>NUCLEOTIDE SEQUENCE</scope>
    <source>
        <strain evidence="7">BGI-DK2013a</strain>
        <tissue evidence="7">Whole body</tissue>
    </source>
</reference>
<dbReference type="Proteomes" id="UP000667349">
    <property type="component" value="Unassembled WGS sequence"/>
</dbReference>
<keyword evidence="1" id="KW-0479">Metal-binding</keyword>
<keyword evidence="2 4" id="KW-0863">Zinc-finger</keyword>
<dbReference type="Pfam" id="PF00096">
    <property type="entry name" value="zf-C2H2"/>
    <property type="match status" value="2"/>
</dbReference>
<dbReference type="GO" id="GO:0000978">
    <property type="term" value="F:RNA polymerase II cis-regulatory region sequence-specific DNA binding"/>
    <property type="evidence" value="ECO:0007669"/>
    <property type="project" value="TreeGrafter"/>
</dbReference>
<keyword evidence="8" id="KW-1185">Reference proteome</keyword>
<feature type="domain" description="C2H2-type" evidence="6">
    <location>
        <begin position="306"/>
        <end position="324"/>
    </location>
</feature>
<evidence type="ECO:0000256" key="2">
    <source>
        <dbReference type="ARBA" id="ARBA00022771"/>
    </source>
</evidence>
<evidence type="ECO:0000256" key="3">
    <source>
        <dbReference type="ARBA" id="ARBA00022833"/>
    </source>
</evidence>
<dbReference type="PANTHER" id="PTHR23235:SF1">
    <property type="entry name" value="TRANSCRIPTION FACTOR SP2"/>
    <property type="match status" value="1"/>
</dbReference>
<evidence type="ECO:0000256" key="5">
    <source>
        <dbReference type="SAM" id="MobiDB-lite"/>
    </source>
</evidence>